<feature type="transmembrane region" description="Helical" evidence="12">
    <location>
        <begin position="62"/>
        <end position="86"/>
    </location>
</feature>
<dbReference type="Pfam" id="PF03471">
    <property type="entry name" value="CorC_HlyC"/>
    <property type="match status" value="1"/>
</dbReference>
<dbReference type="OrthoDB" id="9797674at2"/>
<keyword evidence="3" id="KW-1003">Cell membrane</keyword>
<comment type="subcellular location">
    <subcellularLocation>
        <location evidence="1">Cell membrane</location>
        <topology evidence="1">Multi-pass membrane protein</topology>
    </subcellularLocation>
</comment>
<keyword evidence="7 9" id="KW-0129">CBS domain</keyword>
<accession>A0A0K6I106</accession>
<feature type="transmembrane region" description="Helical" evidence="12">
    <location>
        <begin position="132"/>
        <end position="154"/>
    </location>
</feature>
<keyword evidence="4 10" id="KW-0812">Transmembrane</keyword>
<evidence type="ECO:0000256" key="9">
    <source>
        <dbReference type="PROSITE-ProRule" id="PRU00703"/>
    </source>
</evidence>
<feature type="transmembrane region" description="Helical" evidence="12">
    <location>
        <begin position="92"/>
        <end position="111"/>
    </location>
</feature>
<feature type="domain" description="CBS" evidence="13">
    <location>
        <begin position="278"/>
        <end position="335"/>
    </location>
</feature>
<dbReference type="SMART" id="SM00116">
    <property type="entry name" value="CBS"/>
    <property type="match status" value="2"/>
</dbReference>
<dbReference type="GO" id="GO:0050660">
    <property type="term" value="F:flavin adenine dinucleotide binding"/>
    <property type="evidence" value="ECO:0007669"/>
    <property type="project" value="InterPro"/>
</dbReference>
<dbReference type="Pfam" id="PF00571">
    <property type="entry name" value="CBS"/>
    <property type="match status" value="2"/>
</dbReference>
<dbReference type="Gene3D" id="3.30.465.10">
    <property type="match status" value="1"/>
</dbReference>
<evidence type="ECO:0000256" key="10">
    <source>
        <dbReference type="PROSITE-ProRule" id="PRU01193"/>
    </source>
</evidence>
<evidence type="ECO:0000256" key="1">
    <source>
        <dbReference type="ARBA" id="ARBA00004651"/>
    </source>
</evidence>
<evidence type="ECO:0000256" key="4">
    <source>
        <dbReference type="ARBA" id="ARBA00022692"/>
    </source>
</evidence>
<feature type="transmembrane region" description="Helical" evidence="12">
    <location>
        <begin position="6"/>
        <end position="33"/>
    </location>
</feature>
<evidence type="ECO:0000256" key="8">
    <source>
        <dbReference type="ARBA" id="ARBA00023136"/>
    </source>
</evidence>
<proteinExistence type="inferred from homology"/>
<evidence type="ECO:0000256" key="6">
    <source>
        <dbReference type="ARBA" id="ARBA00022989"/>
    </source>
</evidence>
<dbReference type="InterPro" id="IPR000644">
    <property type="entry name" value="CBS_dom"/>
</dbReference>
<sequence>MNDTTLWFTGGSILFLLVLSGFFSGSETALTAASRARMHQMEKAGDSRAGIVGKLIAARERLIGALLLGNNIVNILASSLATSLFLSLFGEAGVALATLVMTVLVVVLSEVMPKTWAISNPDRFALAVARPVRIIVAIFGPVVMGIEVIVRLLMRAIGIRVDDNTSILSPHEELRGAVDLQHLEGGLVKADRDRLGGLLDLAELEVSDVMVHRTNMMALNVDDDVSRIVDAALAAPYTRMPLWRGESDNFVGVLHAKDLLRALKAADGDFGKLDIMKIATPPWFVPDTTNLQDQLNAFLKRKSHLAFVIDEYGEVMGIVTLEDILEEIVGEIADEHDVELSGVRPQADGSVIVDGSVTIRDLNRANDWALPDDEATTIAGLVIHEARMIPEERQIFTFHGFRFTVLRREKNRITRLRVMPLSAKDQRPAPQKRETKAASGSASG</sequence>
<evidence type="ECO:0000259" key="13">
    <source>
        <dbReference type="PROSITE" id="PS51371"/>
    </source>
</evidence>
<keyword evidence="6 10" id="KW-1133">Transmembrane helix</keyword>
<evidence type="ECO:0000259" key="14">
    <source>
        <dbReference type="PROSITE" id="PS51846"/>
    </source>
</evidence>
<feature type="domain" description="CBS" evidence="13">
    <location>
        <begin position="210"/>
        <end position="270"/>
    </location>
</feature>
<dbReference type="PROSITE" id="PS51846">
    <property type="entry name" value="CNNM"/>
    <property type="match status" value="1"/>
</dbReference>
<evidence type="ECO:0000256" key="2">
    <source>
        <dbReference type="ARBA" id="ARBA00006446"/>
    </source>
</evidence>
<keyword evidence="16" id="KW-1185">Reference proteome</keyword>
<dbReference type="InterPro" id="IPR036318">
    <property type="entry name" value="FAD-bd_PCMH-like_sf"/>
</dbReference>
<evidence type="ECO:0000313" key="15">
    <source>
        <dbReference type="EMBL" id="CUA96810.1"/>
    </source>
</evidence>
<gene>
    <name evidence="15" type="ORF">Ga0061067_10699</name>
</gene>
<dbReference type="InterPro" id="IPR044751">
    <property type="entry name" value="Ion_transp-like_CBS"/>
</dbReference>
<name>A0A0K6I106_9HYPH</name>
<keyword evidence="5" id="KW-0677">Repeat</keyword>
<evidence type="ECO:0000256" key="12">
    <source>
        <dbReference type="SAM" id="Phobius"/>
    </source>
</evidence>
<dbReference type="InterPro" id="IPR002550">
    <property type="entry name" value="CNNM"/>
</dbReference>
<dbReference type="SUPFAM" id="SSF54631">
    <property type="entry name" value="CBS-domain pair"/>
    <property type="match status" value="1"/>
</dbReference>
<dbReference type="InterPro" id="IPR005170">
    <property type="entry name" value="Transptr-assoc_dom"/>
</dbReference>
<dbReference type="FunFam" id="3.10.580.10:FF:000002">
    <property type="entry name" value="Magnesium/cobalt efflux protein CorC"/>
    <property type="match status" value="1"/>
</dbReference>
<feature type="domain" description="CNNM transmembrane" evidence="14">
    <location>
        <begin position="2"/>
        <end position="191"/>
    </location>
</feature>
<reference evidence="16" key="1">
    <citation type="submission" date="2015-08" db="EMBL/GenBank/DDBJ databases">
        <authorList>
            <person name="Varghese N."/>
        </authorList>
    </citation>
    <scope>NUCLEOTIDE SEQUENCE [LARGE SCALE GENOMIC DNA]</scope>
    <source>
        <strain evidence="16">DSM 23407</strain>
    </source>
</reference>
<dbReference type="PROSITE" id="PS51371">
    <property type="entry name" value="CBS"/>
    <property type="match status" value="2"/>
</dbReference>
<comment type="similarity">
    <text evidence="2">Belongs to the UPF0053 family. Hemolysin C subfamily.</text>
</comment>
<feature type="region of interest" description="Disordered" evidence="11">
    <location>
        <begin position="420"/>
        <end position="444"/>
    </location>
</feature>
<evidence type="ECO:0000256" key="3">
    <source>
        <dbReference type="ARBA" id="ARBA00022475"/>
    </source>
</evidence>
<dbReference type="InterPro" id="IPR046342">
    <property type="entry name" value="CBS_dom_sf"/>
</dbReference>
<feature type="compositionally biased region" description="Basic and acidic residues" evidence="11">
    <location>
        <begin position="424"/>
        <end position="436"/>
    </location>
</feature>
<dbReference type="SUPFAM" id="SSF56176">
    <property type="entry name" value="FAD-binding/transporter-associated domain-like"/>
    <property type="match status" value="1"/>
</dbReference>
<protein>
    <submittedName>
        <fullName evidence="15">Mg2+ and Co2+ transporter CorB, contains DUF21, CBS pair, and CorC-HlyC domains</fullName>
    </submittedName>
</protein>
<evidence type="ECO:0000256" key="11">
    <source>
        <dbReference type="SAM" id="MobiDB-lite"/>
    </source>
</evidence>
<evidence type="ECO:0000256" key="5">
    <source>
        <dbReference type="ARBA" id="ARBA00022737"/>
    </source>
</evidence>
<dbReference type="SMART" id="SM01091">
    <property type="entry name" value="CorC_HlyC"/>
    <property type="match status" value="1"/>
</dbReference>
<dbReference type="Gene3D" id="3.10.580.10">
    <property type="entry name" value="CBS-domain"/>
    <property type="match status" value="1"/>
</dbReference>
<dbReference type="RefSeq" id="WP_055455778.1">
    <property type="nucleotide sequence ID" value="NZ_CYHE01000006.1"/>
</dbReference>
<dbReference type="Pfam" id="PF01595">
    <property type="entry name" value="CNNM"/>
    <property type="match status" value="1"/>
</dbReference>
<evidence type="ECO:0000313" key="16">
    <source>
        <dbReference type="Proteomes" id="UP000183900"/>
    </source>
</evidence>
<dbReference type="AlphaFoldDB" id="A0A0K6I106"/>
<dbReference type="CDD" id="cd04590">
    <property type="entry name" value="CBS_pair_CorC_HlyC_assoc"/>
    <property type="match status" value="1"/>
</dbReference>
<dbReference type="EMBL" id="CYHE01000006">
    <property type="protein sequence ID" value="CUA96810.1"/>
    <property type="molecule type" value="Genomic_DNA"/>
</dbReference>
<dbReference type="InterPro" id="IPR016169">
    <property type="entry name" value="FAD-bd_PCMH_sub2"/>
</dbReference>
<organism evidence="15 16">
    <name type="scientific">Pannonibacter indicus</name>
    <dbReference type="NCBI Taxonomy" id="466044"/>
    <lineage>
        <taxon>Bacteria</taxon>
        <taxon>Pseudomonadati</taxon>
        <taxon>Pseudomonadota</taxon>
        <taxon>Alphaproteobacteria</taxon>
        <taxon>Hyphomicrobiales</taxon>
        <taxon>Stappiaceae</taxon>
        <taxon>Pannonibacter</taxon>
    </lineage>
</organism>
<dbReference type="GO" id="GO:0005886">
    <property type="term" value="C:plasma membrane"/>
    <property type="evidence" value="ECO:0007669"/>
    <property type="project" value="UniProtKB-SubCell"/>
</dbReference>
<keyword evidence="8 10" id="KW-0472">Membrane</keyword>
<dbReference type="PANTHER" id="PTHR22777">
    <property type="entry name" value="HEMOLYSIN-RELATED"/>
    <property type="match status" value="1"/>
</dbReference>
<dbReference type="PANTHER" id="PTHR22777:SF32">
    <property type="entry name" value="UPF0053 INNER MEMBRANE PROTEIN YFJD"/>
    <property type="match status" value="1"/>
</dbReference>
<evidence type="ECO:0000256" key="7">
    <source>
        <dbReference type="ARBA" id="ARBA00023122"/>
    </source>
</evidence>
<dbReference type="Proteomes" id="UP000183900">
    <property type="component" value="Unassembled WGS sequence"/>
</dbReference>